<dbReference type="FunFam" id="3.30.70.270:FF:000020">
    <property type="entry name" value="Transposon Tf2-6 polyprotein-like Protein"/>
    <property type="match status" value="1"/>
</dbReference>
<name>A0AAW1LD28_POPJA</name>
<organism evidence="3 4">
    <name type="scientific">Popillia japonica</name>
    <name type="common">Japanese beetle</name>
    <dbReference type="NCBI Taxonomy" id="7064"/>
    <lineage>
        <taxon>Eukaryota</taxon>
        <taxon>Metazoa</taxon>
        <taxon>Ecdysozoa</taxon>
        <taxon>Arthropoda</taxon>
        <taxon>Hexapoda</taxon>
        <taxon>Insecta</taxon>
        <taxon>Pterygota</taxon>
        <taxon>Neoptera</taxon>
        <taxon>Endopterygota</taxon>
        <taxon>Coleoptera</taxon>
        <taxon>Polyphaga</taxon>
        <taxon>Scarabaeiformia</taxon>
        <taxon>Scarabaeidae</taxon>
        <taxon>Rutelinae</taxon>
        <taxon>Popillia</taxon>
    </lineage>
</organism>
<dbReference type="EC" id="2.7.7.49" evidence="1"/>
<gene>
    <name evidence="3" type="ORF">QE152_g13423</name>
</gene>
<protein>
    <recommendedName>
        <fullName evidence="1">RNA-directed DNA polymerase</fullName>
        <ecNumber evidence="1">2.7.7.49</ecNumber>
    </recommendedName>
</protein>
<dbReference type="InterPro" id="IPR043502">
    <property type="entry name" value="DNA/RNA_pol_sf"/>
</dbReference>
<dbReference type="InterPro" id="IPR000477">
    <property type="entry name" value="RT_dom"/>
</dbReference>
<reference evidence="3 4" key="1">
    <citation type="journal article" date="2024" name="BMC Genomics">
        <title>De novo assembly and annotation of Popillia japonica's genome with initial clues to its potential as an invasive pest.</title>
        <authorList>
            <person name="Cucini C."/>
            <person name="Boschi S."/>
            <person name="Funari R."/>
            <person name="Cardaioli E."/>
            <person name="Iannotti N."/>
            <person name="Marturano G."/>
            <person name="Paoli F."/>
            <person name="Bruttini M."/>
            <person name="Carapelli A."/>
            <person name="Frati F."/>
            <person name="Nardi F."/>
        </authorList>
    </citation>
    <scope>NUCLEOTIDE SEQUENCE [LARGE SCALE GENOMIC DNA]</scope>
    <source>
        <strain evidence="3">DMR45628</strain>
    </source>
</reference>
<keyword evidence="3" id="KW-0548">Nucleotidyltransferase</keyword>
<dbReference type="InterPro" id="IPR051320">
    <property type="entry name" value="Viral_Replic_Matur_Polypro"/>
</dbReference>
<dbReference type="PANTHER" id="PTHR33064:SF37">
    <property type="entry name" value="RIBONUCLEASE H"/>
    <property type="match status" value="1"/>
</dbReference>
<dbReference type="Gene3D" id="3.30.70.270">
    <property type="match status" value="2"/>
</dbReference>
<feature type="domain" description="Reverse transcriptase" evidence="2">
    <location>
        <begin position="1"/>
        <end position="182"/>
    </location>
</feature>
<evidence type="ECO:0000259" key="2">
    <source>
        <dbReference type="PROSITE" id="PS50878"/>
    </source>
</evidence>
<dbReference type="SUPFAM" id="SSF56672">
    <property type="entry name" value="DNA/RNA polymerases"/>
    <property type="match status" value="1"/>
</dbReference>
<keyword evidence="3" id="KW-0808">Transferase</keyword>
<accession>A0AAW1LD28</accession>
<dbReference type="PROSITE" id="PS50878">
    <property type="entry name" value="RT_POL"/>
    <property type="match status" value="1"/>
</dbReference>
<evidence type="ECO:0000313" key="3">
    <source>
        <dbReference type="EMBL" id="KAK9731712.1"/>
    </source>
</evidence>
<comment type="caution">
    <text evidence="3">The sequence shown here is derived from an EMBL/GenBank/DDBJ whole genome shotgun (WGS) entry which is preliminary data.</text>
</comment>
<dbReference type="EMBL" id="JASPKY010000128">
    <property type="protein sequence ID" value="KAK9731712.1"/>
    <property type="molecule type" value="Genomic_DNA"/>
</dbReference>
<dbReference type="InterPro" id="IPR043128">
    <property type="entry name" value="Rev_trsase/Diguanyl_cyclase"/>
</dbReference>
<keyword evidence="3" id="KW-0695">RNA-directed DNA polymerase</keyword>
<dbReference type="Proteomes" id="UP001458880">
    <property type="component" value="Unassembled WGS sequence"/>
</dbReference>
<dbReference type="Pfam" id="PF17919">
    <property type="entry name" value="RT_RNaseH_2"/>
    <property type="match status" value="1"/>
</dbReference>
<proteinExistence type="predicted"/>
<evidence type="ECO:0000313" key="4">
    <source>
        <dbReference type="Proteomes" id="UP001458880"/>
    </source>
</evidence>
<dbReference type="AlphaFoldDB" id="A0AAW1LD28"/>
<sequence length="291" mass="33216">MLELGVIEKSHGAWSSPVLLVKKSSGEYRFCFDGRMLNSVTKPDRYPLPRVDRILNMLSEARFISSIDLRSAFWQIPLDEASKERTGFAIPGRGMFRFRVMPFGLCNAAQTQQRLMDAVFGPELEPHVFSYLDDIIVVSKTFSEHVHLLKSVLTRLKDANLTVNLEKCEFFKRSLKYLGYVIDGNGLRTDPGKVSAMLNFPRPTTTTEVKRFIGMCSWYRRFIHNFSTLVAPINDLLKGRRKKQSIQWTPEAESAFVKIKQALISAPILRSPDFTKPFTIQCDASNKSNRP</sequence>
<evidence type="ECO:0000256" key="1">
    <source>
        <dbReference type="ARBA" id="ARBA00012493"/>
    </source>
</evidence>
<dbReference type="PANTHER" id="PTHR33064">
    <property type="entry name" value="POL PROTEIN"/>
    <property type="match status" value="1"/>
</dbReference>
<dbReference type="Pfam" id="PF00078">
    <property type="entry name" value="RVT_1"/>
    <property type="match status" value="1"/>
</dbReference>
<dbReference type="Gene3D" id="3.10.10.10">
    <property type="entry name" value="HIV Type 1 Reverse Transcriptase, subunit A, domain 1"/>
    <property type="match status" value="1"/>
</dbReference>
<dbReference type="GO" id="GO:0003964">
    <property type="term" value="F:RNA-directed DNA polymerase activity"/>
    <property type="evidence" value="ECO:0007669"/>
    <property type="project" value="UniProtKB-KW"/>
</dbReference>
<dbReference type="CDD" id="cd01647">
    <property type="entry name" value="RT_LTR"/>
    <property type="match status" value="1"/>
</dbReference>
<dbReference type="InterPro" id="IPR041577">
    <property type="entry name" value="RT_RNaseH_2"/>
</dbReference>
<keyword evidence="4" id="KW-1185">Reference proteome</keyword>